<accession>A0A8S1K5Q5</accession>
<dbReference type="Proteomes" id="UP000688137">
    <property type="component" value="Unassembled WGS sequence"/>
</dbReference>
<comment type="caution">
    <text evidence="2">The sequence shown here is derived from an EMBL/GenBank/DDBJ whole genome shotgun (WGS) entry which is preliminary data.</text>
</comment>
<keyword evidence="3" id="KW-1185">Reference proteome</keyword>
<dbReference type="EMBL" id="CAJJDM010000011">
    <property type="protein sequence ID" value="CAD8049723.1"/>
    <property type="molecule type" value="Genomic_DNA"/>
</dbReference>
<reference evidence="2" key="1">
    <citation type="submission" date="2021-01" db="EMBL/GenBank/DDBJ databases">
        <authorList>
            <consortium name="Genoscope - CEA"/>
            <person name="William W."/>
        </authorList>
    </citation>
    <scope>NUCLEOTIDE SEQUENCE</scope>
</reference>
<evidence type="ECO:0000313" key="3">
    <source>
        <dbReference type="Proteomes" id="UP000688137"/>
    </source>
</evidence>
<name>A0A8S1K5Q5_PARPR</name>
<sequence>MPSAIQYFSDLDSLHHVSNNFLRPQSAVSLYQNKKISSSTMVDNKQVSDTRLTDPRQTPRYIKKDKEELYQELLQLQQKYNQCYDENTKLKTQISSLEKQVIHLTDLVRNVEMFCNKKTSHFNVFQLKKQIQDLKSNLKTKDIELESLKQNVKTTKIDEIRIELQESHIECLRLRTMLDQQLRQQVLFNYNDHTLIEEKLYIQSQMMNQLKTENDQMTGLLKIQEEETYYYKNLLAETLKTVRRYEETIEDLHKNLKGKNQFMDKLAQKIEALKNTNNGLADKVVKVEDLKEEIRILKCTIEDQNKQIKSVLSDNEYLKGMVHELKIKNNEKSEIQAKEKKVLQDQITKISNQYDLLDDKYKNLLLIQVQAKNKETAQSSMIHKKEQTIGLTLKNNNDSFQQQQIYVPKKLRAIKMNDVLHIGEELNYRFRIKKIILIDVIEQYLFDDDNKKEKKVSIKQLQKRFEKEPFMLFEQDKALMFARFLIEDNSQEFVEFNIELTETLDRVKSIFTKIIGNYRIFTLDEEIKHKEDITKLIIKYKNSLKQHFDSLQSTNGELTKRQILETFIFMDIDINNSQLEYFFLKLFVFSNKIDRFPYQKIFEIFQQIQTTSTPQLQRKETQRKKATTESNKQPVYVTKSLFKPNVVHIKIIKDAILSDPWVCILNAIYLCENCAMILSTEAGVTNIKKYSQLNAEEKEKMQKGGNVKFKLNVSNVNDKFHSHKALQYRFELALGLSEYDSDISTNYASPNKSIIDYPEQKKRLTKALELEGMQQDIEWLQIQYQILTRDLKKKIDRNFYLTKLEEIGKKFVEKQQQKQVQQKQIHNQNDVFSSFTALMKKQT</sequence>
<organism evidence="2 3">
    <name type="scientific">Paramecium primaurelia</name>
    <dbReference type="NCBI Taxonomy" id="5886"/>
    <lineage>
        <taxon>Eukaryota</taxon>
        <taxon>Sar</taxon>
        <taxon>Alveolata</taxon>
        <taxon>Ciliophora</taxon>
        <taxon>Intramacronucleata</taxon>
        <taxon>Oligohymenophorea</taxon>
        <taxon>Peniculida</taxon>
        <taxon>Parameciidae</taxon>
        <taxon>Paramecium</taxon>
    </lineage>
</organism>
<feature type="coiled-coil region" evidence="1">
    <location>
        <begin position="66"/>
        <end position="100"/>
    </location>
</feature>
<gene>
    <name evidence="2" type="ORF">PPRIM_AZ9-3.1.T0140132</name>
</gene>
<feature type="coiled-coil region" evidence="1">
    <location>
        <begin position="207"/>
        <end position="307"/>
    </location>
</feature>
<protein>
    <submittedName>
        <fullName evidence="2">Uncharacterized protein</fullName>
    </submittedName>
</protein>
<evidence type="ECO:0000313" key="2">
    <source>
        <dbReference type="EMBL" id="CAD8049723.1"/>
    </source>
</evidence>
<evidence type="ECO:0000256" key="1">
    <source>
        <dbReference type="SAM" id="Coils"/>
    </source>
</evidence>
<proteinExistence type="predicted"/>
<feature type="coiled-coil region" evidence="1">
    <location>
        <begin position="124"/>
        <end position="151"/>
    </location>
</feature>
<keyword evidence="1" id="KW-0175">Coiled coil</keyword>
<dbReference type="AlphaFoldDB" id="A0A8S1K5Q5"/>